<dbReference type="PANTHER" id="PTHR33744:SF1">
    <property type="entry name" value="DNA-BINDING TRANSCRIPTIONAL ACTIVATOR ADER"/>
    <property type="match status" value="1"/>
</dbReference>
<dbReference type="InterPro" id="IPR051448">
    <property type="entry name" value="CdaR-like_regulators"/>
</dbReference>
<dbReference type="InterPro" id="IPR025736">
    <property type="entry name" value="PucR_C-HTH_dom"/>
</dbReference>
<evidence type="ECO:0000256" key="1">
    <source>
        <dbReference type="ARBA" id="ARBA00006754"/>
    </source>
</evidence>
<dbReference type="Gene3D" id="1.10.10.2840">
    <property type="entry name" value="PucR C-terminal helix-turn-helix domain"/>
    <property type="match status" value="1"/>
</dbReference>
<evidence type="ECO:0008006" key="7">
    <source>
        <dbReference type="Google" id="ProtNLM"/>
    </source>
</evidence>
<evidence type="ECO:0000259" key="4">
    <source>
        <dbReference type="Pfam" id="PF17853"/>
    </source>
</evidence>
<name>A0A0A0JGN1_9MICO</name>
<dbReference type="InterPro" id="IPR041522">
    <property type="entry name" value="CdaR_GGDEF"/>
</dbReference>
<proteinExistence type="inferred from homology"/>
<dbReference type="Pfam" id="PF13556">
    <property type="entry name" value="HTH_30"/>
    <property type="match status" value="1"/>
</dbReference>
<gene>
    <name evidence="5" type="ORF">N803_04615</name>
</gene>
<dbReference type="eggNOG" id="COG2508">
    <property type="taxonomic scope" value="Bacteria"/>
</dbReference>
<evidence type="ECO:0000313" key="5">
    <source>
        <dbReference type="EMBL" id="KGN36540.1"/>
    </source>
</evidence>
<dbReference type="Pfam" id="PF17853">
    <property type="entry name" value="GGDEF_2"/>
    <property type="match status" value="1"/>
</dbReference>
<protein>
    <recommendedName>
        <fullName evidence="7">PucR family transcriptional regulator</fullName>
    </recommendedName>
</protein>
<feature type="compositionally biased region" description="Low complexity" evidence="2">
    <location>
        <begin position="456"/>
        <end position="465"/>
    </location>
</feature>
<comment type="similarity">
    <text evidence="1">Belongs to the CdaR family.</text>
</comment>
<comment type="caution">
    <text evidence="5">The sequence shown here is derived from an EMBL/GenBank/DDBJ whole genome shotgun (WGS) entry which is preliminary data.</text>
</comment>
<feature type="domain" description="CdaR GGDEF-like" evidence="4">
    <location>
        <begin position="294"/>
        <end position="396"/>
    </location>
</feature>
<sequence length="566" mass="60650">MTADDLARALGQTFVRLVGAGEDRVVRDVEIVEATDPARTERSDLVVAVGVRSAEEALALVEAARESAGLVLRRPWSELPEVRSECAAHELPLLEWTEQSTWTTGLTALRSAVEVAPGGSAGGSGHGPADQVYGDLFQLADTVSALLDAPVTIEDATSRVLAYSSGQTDVDAARMSTIVGRRVPRATREHFRSLGVFKRLARSDEPFLVPAGANDVRGRYIVPVWAGGEWLGSIWAVVDGPTSPERLGKLPAVTELVALGLLRLRSQSELHHQVHLDQVRRVLRGAVTQRPRWLDDGPWRVAAVDGPASLDADASREVLLGLSRRYGWRQPLIVDLDSTVYAILHGRHGPGSLSWLTELATSRLKSTAATRLVVGREVHSVGDLQQSLADATELLSLSDSLSRNEGESAANRAVITFDDEWPSLVLGRAVRGQVGRSWATPLAELLGVGSTADAAAPAGAASSDGINRTNGTTSSTRGDWAATLEAVLDHWGEPQKAARSLGVHANTIRYRLARFAELCPVDLDDPRQRLAVRIELARLREEQAGRLGTTTAVGRPRAATPGNALS</sequence>
<evidence type="ECO:0000256" key="2">
    <source>
        <dbReference type="SAM" id="MobiDB-lite"/>
    </source>
</evidence>
<feature type="domain" description="PucR C-terminal helix-turn-helix" evidence="3">
    <location>
        <begin position="481"/>
        <end position="536"/>
    </location>
</feature>
<organism evidence="5 6">
    <name type="scientific">Knoellia subterranea KCTC 19937</name>
    <dbReference type="NCBI Taxonomy" id="1385521"/>
    <lineage>
        <taxon>Bacteria</taxon>
        <taxon>Bacillati</taxon>
        <taxon>Actinomycetota</taxon>
        <taxon>Actinomycetes</taxon>
        <taxon>Micrococcales</taxon>
        <taxon>Intrasporangiaceae</taxon>
        <taxon>Knoellia</taxon>
    </lineage>
</organism>
<accession>A0A0A0JGN1</accession>
<evidence type="ECO:0000259" key="3">
    <source>
        <dbReference type="Pfam" id="PF13556"/>
    </source>
</evidence>
<feature type="region of interest" description="Disordered" evidence="2">
    <location>
        <begin position="456"/>
        <end position="477"/>
    </location>
</feature>
<dbReference type="PANTHER" id="PTHR33744">
    <property type="entry name" value="CARBOHYDRATE DIACID REGULATOR"/>
    <property type="match status" value="1"/>
</dbReference>
<dbReference type="RefSeq" id="WP_035906775.1">
    <property type="nucleotide sequence ID" value="NZ_AVPK01000010.1"/>
</dbReference>
<reference evidence="5 6" key="1">
    <citation type="submission" date="2013-08" db="EMBL/GenBank/DDBJ databases">
        <title>The genome sequence of Knoellia subterranea.</title>
        <authorList>
            <person name="Zhu W."/>
            <person name="Wang G."/>
        </authorList>
    </citation>
    <scope>NUCLEOTIDE SEQUENCE [LARGE SCALE GENOMIC DNA]</scope>
    <source>
        <strain evidence="5 6">KCTC 19937</strain>
    </source>
</reference>
<dbReference type="EMBL" id="AVPK01000010">
    <property type="protein sequence ID" value="KGN36540.1"/>
    <property type="molecule type" value="Genomic_DNA"/>
</dbReference>
<dbReference type="InterPro" id="IPR042070">
    <property type="entry name" value="PucR_C-HTH_sf"/>
</dbReference>
<keyword evidence="6" id="KW-1185">Reference proteome</keyword>
<feature type="compositionally biased region" description="Polar residues" evidence="2">
    <location>
        <begin position="466"/>
        <end position="477"/>
    </location>
</feature>
<evidence type="ECO:0000313" key="6">
    <source>
        <dbReference type="Proteomes" id="UP000030011"/>
    </source>
</evidence>
<dbReference type="STRING" id="1385521.N803_04615"/>
<dbReference type="Proteomes" id="UP000030011">
    <property type="component" value="Unassembled WGS sequence"/>
</dbReference>
<dbReference type="AlphaFoldDB" id="A0A0A0JGN1"/>